<accession>A0A7G6U1E6</accession>
<dbReference type="GO" id="GO:0004497">
    <property type="term" value="F:monooxygenase activity"/>
    <property type="evidence" value="ECO:0007669"/>
    <property type="project" value="UniProtKB-KW"/>
</dbReference>
<evidence type="ECO:0000256" key="2">
    <source>
        <dbReference type="ARBA" id="ARBA00023033"/>
    </source>
</evidence>
<dbReference type="EMBL" id="CP050292">
    <property type="protein sequence ID" value="QND72828.1"/>
    <property type="molecule type" value="Genomic_DNA"/>
</dbReference>
<organism evidence="4 5">
    <name type="scientific">Tardiphaga robiniae</name>
    <dbReference type="NCBI Taxonomy" id="943830"/>
    <lineage>
        <taxon>Bacteria</taxon>
        <taxon>Pseudomonadati</taxon>
        <taxon>Pseudomonadota</taxon>
        <taxon>Alphaproteobacteria</taxon>
        <taxon>Hyphomicrobiales</taxon>
        <taxon>Nitrobacteraceae</taxon>
        <taxon>Tardiphaga</taxon>
    </lineage>
</organism>
<evidence type="ECO:0000313" key="5">
    <source>
        <dbReference type="Proteomes" id="UP000515291"/>
    </source>
</evidence>
<keyword evidence="1" id="KW-0560">Oxidoreductase</keyword>
<dbReference type="InterPro" id="IPR011251">
    <property type="entry name" value="Luciferase-like_dom"/>
</dbReference>
<evidence type="ECO:0000313" key="4">
    <source>
        <dbReference type="EMBL" id="QND72828.1"/>
    </source>
</evidence>
<feature type="domain" description="Luciferase-like" evidence="3">
    <location>
        <begin position="29"/>
        <end position="306"/>
    </location>
</feature>
<dbReference type="InterPro" id="IPR036661">
    <property type="entry name" value="Luciferase-like_sf"/>
</dbReference>
<reference evidence="5" key="1">
    <citation type="journal article" date="2020" name="Mol. Plant Microbe">
        <title>Rhizobial microsymbionts of the narrowly endemic Oxytropis species growing in Kamchatka are characterized by significant genetic diversity and possess a set of genes that are associated with T3SS and T6SS secretion systems and can affect the development of symbiosis.</title>
        <authorList>
            <person name="Safronova V."/>
            <person name="Guro P."/>
            <person name="Sazanova A."/>
            <person name="Kuznetsova I."/>
            <person name="Belimov A."/>
            <person name="Yakubov V."/>
            <person name="Chirak E."/>
            <person name="Afonin A."/>
            <person name="Gogolev Y."/>
            <person name="Andronov E."/>
            <person name="Tikhonovich I."/>
        </authorList>
    </citation>
    <scope>NUCLEOTIDE SEQUENCE [LARGE SCALE GENOMIC DNA]</scope>
    <source>
        <strain evidence="5">581</strain>
    </source>
</reference>
<dbReference type="PANTHER" id="PTHR30137">
    <property type="entry name" value="LUCIFERASE-LIKE MONOOXYGENASE"/>
    <property type="match status" value="1"/>
</dbReference>
<proteinExistence type="predicted"/>
<dbReference type="PANTHER" id="PTHR30137:SF8">
    <property type="entry name" value="BLR5498 PROTEIN"/>
    <property type="match status" value="1"/>
</dbReference>
<dbReference type="KEGG" id="trb:HB776_17565"/>
<dbReference type="RefSeq" id="WP_184511725.1">
    <property type="nucleotide sequence ID" value="NZ_CP050292.1"/>
</dbReference>
<sequence length="346" mass="38454">MIKPWIFEFMQAPIPDEGAALPDLVSAVFQDGNAFWLEAERLGFEGIFFSEHHFGHSLSPSPNLLIASIAAQTSRLRLGTMGLVVPFYEPWRIIEELTMLDHLTNGRLEIGFAAGVPQELQRIGLGMEEGRERFNEALEILDAALTAPVISHSGKYWKIDKLSLMPGVFRQPAPPKWTTVVSDGSARKSAQRQSKICTGFESVGRISEIFDVYRNECVELGRPAFPEQLAIRRNISISRDPSEAREEARAAREATLKIVAGDPRVVERLSSLLDAPRAGAGFTVHDDDYIAGTPSQVTEQVIDQCRRCGAGHFLAMLGRSSSPRRRESLALFGEEVLPQMREARIR</sequence>
<evidence type="ECO:0000256" key="1">
    <source>
        <dbReference type="ARBA" id="ARBA00023002"/>
    </source>
</evidence>
<gene>
    <name evidence="4" type="ORF">HB776_17565</name>
</gene>
<keyword evidence="2" id="KW-0503">Monooxygenase</keyword>
<dbReference type="Proteomes" id="UP000515291">
    <property type="component" value="Chromosome"/>
</dbReference>
<dbReference type="SUPFAM" id="SSF51679">
    <property type="entry name" value="Bacterial luciferase-like"/>
    <property type="match status" value="1"/>
</dbReference>
<dbReference type="InterPro" id="IPR050766">
    <property type="entry name" value="Bact_Lucif_Oxidored"/>
</dbReference>
<name>A0A7G6U1E6_9BRAD</name>
<dbReference type="Pfam" id="PF00296">
    <property type="entry name" value="Bac_luciferase"/>
    <property type="match status" value="1"/>
</dbReference>
<evidence type="ECO:0000259" key="3">
    <source>
        <dbReference type="Pfam" id="PF00296"/>
    </source>
</evidence>
<dbReference type="AlphaFoldDB" id="A0A7G6U1E6"/>
<dbReference type="GO" id="GO:0016705">
    <property type="term" value="F:oxidoreductase activity, acting on paired donors, with incorporation or reduction of molecular oxygen"/>
    <property type="evidence" value="ECO:0007669"/>
    <property type="project" value="InterPro"/>
</dbReference>
<dbReference type="GO" id="GO:0005829">
    <property type="term" value="C:cytosol"/>
    <property type="evidence" value="ECO:0007669"/>
    <property type="project" value="TreeGrafter"/>
</dbReference>
<dbReference type="Gene3D" id="3.20.20.30">
    <property type="entry name" value="Luciferase-like domain"/>
    <property type="match status" value="1"/>
</dbReference>
<protein>
    <submittedName>
        <fullName evidence="4">LLM class flavin-dependent oxidoreductase</fullName>
    </submittedName>
</protein>